<feature type="region of interest" description="Disordered" evidence="1">
    <location>
        <begin position="301"/>
        <end position="329"/>
    </location>
</feature>
<comment type="caution">
    <text evidence="3">The sequence shown here is derived from an EMBL/GenBank/DDBJ whole genome shotgun (WGS) entry which is preliminary data.</text>
</comment>
<keyword evidence="2" id="KW-1133">Transmembrane helix</keyword>
<sequence length="329" mass="35212">MSLLNNKKGNHQPDNTTPKEADTAKRASRKAQRASAPKGRNNRGASKEHGKKSGLNMDLSQLGKTRRAGKPTPEDQWTYRADLMPKSIIALNRDRDIQRIMSFVLAGVVVVAIIVTIGMQVAVGRARSATVDAQQEQMSLQRKKAEYKDVEDVLNSLAGTRQSVLATLYAEVDWADVANNLNSALPPNCSYQSVSLSEYNATTGAGGSGSEQSVWGNNGAIQVQFTVKSGDFISAQTFISSFMQLPGYVTGDISSVSGDADSGYTYTGTLSFKLEPYTTDRSDGSAGADKADRELLKQLREQLEDLAGGNQTESSSSSSSSSSNSSSSE</sequence>
<dbReference type="RefSeq" id="WP_051616683.1">
    <property type="nucleotide sequence ID" value="NZ_JGYQ01000007.1"/>
</dbReference>
<name>A0A086ZPU6_9BIFI</name>
<gene>
    <name evidence="3" type="ORF">BBOU_0675</name>
</gene>
<feature type="compositionally biased region" description="Low complexity" evidence="1">
    <location>
        <begin position="314"/>
        <end position="329"/>
    </location>
</feature>
<protein>
    <submittedName>
        <fullName evidence="3">Putative pilus protein</fullName>
    </submittedName>
</protein>
<dbReference type="OrthoDB" id="3239004at2"/>
<dbReference type="EMBL" id="JGYQ01000007">
    <property type="protein sequence ID" value="KFI48546.1"/>
    <property type="molecule type" value="Genomic_DNA"/>
</dbReference>
<evidence type="ECO:0000313" key="3">
    <source>
        <dbReference type="EMBL" id="KFI48546.1"/>
    </source>
</evidence>
<feature type="transmembrane region" description="Helical" evidence="2">
    <location>
        <begin position="103"/>
        <end position="123"/>
    </location>
</feature>
<dbReference type="Proteomes" id="UP000029093">
    <property type="component" value="Unassembled WGS sequence"/>
</dbReference>
<keyword evidence="2" id="KW-0812">Transmembrane</keyword>
<evidence type="ECO:0000256" key="1">
    <source>
        <dbReference type="SAM" id="MobiDB-lite"/>
    </source>
</evidence>
<dbReference type="GeneID" id="303203832"/>
<feature type="compositionally biased region" description="Polar residues" evidence="1">
    <location>
        <begin position="1"/>
        <end position="16"/>
    </location>
</feature>
<dbReference type="AlphaFoldDB" id="A0A086ZPU6"/>
<feature type="region of interest" description="Disordered" evidence="1">
    <location>
        <begin position="1"/>
        <end position="78"/>
    </location>
</feature>
<accession>A0A086ZPU6</accession>
<proteinExistence type="predicted"/>
<keyword evidence="4" id="KW-1185">Reference proteome</keyword>
<evidence type="ECO:0000256" key="2">
    <source>
        <dbReference type="SAM" id="Phobius"/>
    </source>
</evidence>
<reference evidence="3 4" key="1">
    <citation type="submission" date="2014-03" db="EMBL/GenBank/DDBJ databases">
        <title>Genomics of Bifidobacteria.</title>
        <authorList>
            <person name="Ventura M."/>
            <person name="Milani C."/>
            <person name="Lugli G.A."/>
        </authorList>
    </citation>
    <scope>NUCLEOTIDE SEQUENCE [LARGE SCALE GENOMIC DNA]</scope>
    <source>
        <strain evidence="3 4">LMG 10736</strain>
    </source>
</reference>
<organism evidence="3 4">
    <name type="scientific">Bifidobacterium boum</name>
    <dbReference type="NCBI Taxonomy" id="78343"/>
    <lineage>
        <taxon>Bacteria</taxon>
        <taxon>Bacillati</taxon>
        <taxon>Actinomycetota</taxon>
        <taxon>Actinomycetes</taxon>
        <taxon>Bifidobacteriales</taxon>
        <taxon>Bifidobacteriaceae</taxon>
        <taxon>Bifidobacterium</taxon>
    </lineage>
</organism>
<keyword evidence="2" id="KW-0472">Membrane</keyword>
<evidence type="ECO:0000313" key="4">
    <source>
        <dbReference type="Proteomes" id="UP000029093"/>
    </source>
</evidence>